<name>A0A2J8AZV4_9FIRM</name>
<dbReference type="EMBL" id="NBZD01000004">
    <property type="protein sequence ID" value="PNH18053.1"/>
    <property type="molecule type" value="Genomic_DNA"/>
</dbReference>
<dbReference type="GO" id="GO:0140359">
    <property type="term" value="F:ABC-type transporter activity"/>
    <property type="evidence" value="ECO:0007669"/>
    <property type="project" value="InterPro"/>
</dbReference>
<reference evidence="3" key="1">
    <citation type="submission" date="2017-04" db="EMBL/GenBank/DDBJ databases">
        <authorList>
            <person name="Bumgarner R.E."/>
            <person name="Fredricks D.N."/>
            <person name="Srinivasan S."/>
        </authorList>
    </citation>
    <scope>NUCLEOTIDE SEQUENCE [LARGE SCALE GENOMIC DNA]</scope>
    <source>
        <strain evidence="3">KA00405</strain>
    </source>
</reference>
<dbReference type="RefSeq" id="WP_102892702.1">
    <property type="nucleotide sequence ID" value="NZ_NBZD01000004.1"/>
</dbReference>
<feature type="transmembrane region" description="Helical" evidence="1">
    <location>
        <begin position="424"/>
        <end position="444"/>
    </location>
</feature>
<feature type="transmembrane region" description="Helical" evidence="1">
    <location>
        <begin position="488"/>
        <end position="508"/>
    </location>
</feature>
<sequence>MSKLFAIFNNELEKMIRRRSTIILVIFMVLCIILPMSLRYLSKPYEFRAEPRTAPTAVELANEKEELNKKSGYLLDEKGDIKAAAVKEPGDRESAQAELDERKEALAKEDLLLSLGERFNKAGKSIHWGESGFIYGKISSLIHEKGATSALILNREKRQRLFDAAEQGTKAFFTVYRDLLQELPVTDSAEKIHLAHRSDMINRILTLTDKNPSEIDYGYIDKTLSQMELLATSIEIGCMQAPYSKDHDESYQAGMLITEPMRQMLQQEYTRLENSLSDPKLQATEHQSRIWHLFTTGTDIGFLFLGIIMIIFAGGLISGELATGTIKALIIAPVKRWKIYVAKTAALVIFGLLLALLVAVVAYLTLLLLLGNVDVCWSYFVGSTIKVMTLGKFIWLYALTNYFDILCMMAFAQMLSSFTKNTAVAVGITVAGYLGGKIVGFMLLPLRTSIWLSLIPYAHMNLTYRLLPLAAEGVDMYRLYSLMLYKPTLLGTAVYLVLAFAAIFYIGFDSFTRRDIK</sequence>
<keyword evidence="1" id="KW-1133">Transmembrane helix</keyword>
<keyword evidence="1" id="KW-0472">Membrane</keyword>
<feature type="transmembrane region" description="Helical" evidence="1">
    <location>
        <begin position="344"/>
        <end position="373"/>
    </location>
</feature>
<feature type="transmembrane region" description="Helical" evidence="1">
    <location>
        <begin position="300"/>
        <end position="323"/>
    </location>
</feature>
<dbReference type="PANTHER" id="PTHR37305:SF1">
    <property type="entry name" value="MEMBRANE PROTEIN"/>
    <property type="match status" value="1"/>
</dbReference>
<proteinExistence type="predicted"/>
<accession>A0A2J8AZV4</accession>
<dbReference type="Proteomes" id="UP000236394">
    <property type="component" value="Unassembled WGS sequence"/>
</dbReference>
<feature type="transmembrane region" description="Helical" evidence="1">
    <location>
        <begin position="21"/>
        <end position="41"/>
    </location>
</feature>
<protein>
    <recommendedName>
        <fullName evidence="4">ABC transporter permease</fullName>
    </recommendedName>
</protein>
<dbReference type="GO" id="GO:0005886">
    <property type="term" value="C:plasma membrane"/>
    <property type="evidence" value="ECO:0007669"/>
    <property type="project" value="UniProtKB-SubCell"/>
</dbReference>
<evidence type="ECO:0000313" key="2">
    <source>
        <dbReference type="EMBL" id="PNH18053.1"/>
    </source>
</evidence>
<keyword evidence="1" id="KW-0812">Transmembrane</keyword>
<dbReference type="AlphaFoldDB" id="A0A2J8AZV4"/>
<evidence type="ECO:0000313" key="3">
    <source>
        <dbReference type="Proteomes" id="UP000236394"/>
    </source>
</evidence>
<dbReference type="Pfam" id="PF12679">
    <property type="entry name" value="ABC2_membrane_2"/>
    <property type="match status" value="1"/>
</dbReference>
<dbReference type="PANTHER" id="PTHR37305">
    <property type="entry name" value="INTEGRAL MEMBRANE PROTEIN-RELATED"/>
    <property type="match status" value="1"/>
</dbReference>
<evidence type="ECO:0000256" key="1">
    <source>
        <dbReference type="SAM" id="Phobius"/>
    </source>
</evidence>
<comment type="caution">
    <text evidence="2">The sequence shown here is derived from an EMBL/GenBank/DDBJ whole genome shotgun (WGS) entry which is preliminary data.</text>
</comment>
<gene>
    <name evidence="2" type="ORF">B7R76_06885</name>
</gene>
<evidence type="ECO:0008006" key="4">
    <source>
        <dbReference type="Google" id="ProtNLM"/>
    </source>
</evidence>
<organism evidence="2 3">
    <name type="scientific">Mageeibacillus indolicus</name>
    <dbReference type="NCBI Taxonomy" id="884684"/>
    <lineage>
        <taxon>Bacteria</taxon>
        <taxon>Bacillati</taxon>
        <taxon>Bacillota</taxon>
        <taxon>Clostridia</taxon>
        <taxon>Eubacteriales</taxon>
        <taxon>Oscillospiraceae</taxon>
        <taxon>Mageeibacillus</taxon>
    </lineage>
</organism>